<name>A0ABR6XTD0_9BURK</name>
<dbReference type="Proteomes" id="UP000643610">
    <property type="component" value="Unassembled WGS sequence"/>
</dbReference>
<keyword evidence="15" id="KW-1185">Reference proteome</keyword>
<comment type="similarity">
    <text evidence="9">Belongs to the peroxiredoxin family. BCP/PrxQ subfamily.</text>
</comment>
<keyword evidence="6" id="KW-1015">Disulfide bond</keyword>
<dbReference type="InterPro" id="IPR050924">
    <property type="entry name" value="Peroxiredoxin_BCP/PrxQ"/>
</dbReference>
<keyword evidence="5" id="KW-0560">Oxidoreductase</keyword>
<dbReference type="EMBL" id="JACOFU010000006">
    <property type="protein sequence ID" value="MBC3832724.1"/>
    <property type="molecule type" value="Genomic_DNA"/>
</dbReference>
<dbReference type="PROSITE" id="PS51352">
    <property type="entry name" value="THIOREDOXIN_2"/>
    <property type="match status" value="1"/>
</dbReference>
<reference evidence="14 15" key="1">
    <citation type="submission" date="2020-08" db="EMBL/GenBank/DDBJ databases">
        <title>Novel species isolated from subtropical streams in China.</title>
        <authorList>
            <person name="Lu H."/>
        </authorList>
    </citation>
    <scope>NUCLEOTIDE SEQUENCE [LARGE SCALE GENOMIC DNA]</scope>
    <source>
        <strain evidence="14 15">KCTC 52442</strain>
    </source>
</reference>
<evidence type="ECO:0000256" key="5">
    <source>
        <dbReference type="ARBA" id="ARBA00023002"/>
    </source>
</evidence>
<evidence type="ECO:0000256" key="3">
    <source>
        <dbReference type="ARBA" id="ARBA00022559"/>
    </source>
</evidence>
<comment type="function">
    <text evidence="1">Thiol-specific peroxidase that catalyzes the reduction of hydrogen peroxide and organic hydroperoxides to water and alcohols, respectively. Plays a role in cell protection against oxidative stress by detoxifying peroxides and as sensor of hydrogen peroxide-mediated signaling events.</text>
</comment>
<evidence type="ECO:0000256" key="11">
    <source>
        <dbReference type="ARBA" id="ARBA00049091"/>
    </source>
</evidence>
<proteinExistence type="inferred from homology"/>
<evidence type="ECO:0000256" key="7">
    <source>
        <dbReference type="ARBA" id="ARBA00023284"/>
    </source>
</evidence>
<dbReference type="Pfam" id="PF00578">
    <property type="entry name" value="AhpC-TSA"/>
    <property type="match status" value="1"/>
</dbReference>
<accession>A0ABR6XTD0</accession>
<evidence type="ECO:0000256" key="10">
    <source>
        <dbReference type="ARBA" id="ARBA00042639"/>
    </source>
</evidence>
<dbReference type="PANTHER" id="PTHR42801:SF4">
    <property type="entry name" value="AHPC_TSA FAMILY PROTEIN"/>
    <property type="match status" value="1"/>
</dbReference>
<evidence type="ECO:0000256" key="6">
    <source>
        <dbReference type="ARBA" id="ARBA00023157"/>
    </source>
</evidence>
<feature type="signal peptide" evidence="12">
    <location>
        <begin position="1"/>
        <end position="24"/>
    </location>
</feature>
<keyword evidence="12" id="KW-0732">Signal</keyword>
<evidence type="ECO:0000256" key="12">
    <source>
        <dbReference type="SAM" id="SignalP"/>
    </source>
</evidence>
<sequence>MKSLFYKTATSTLVGLAIASSAIAALKEGQTAPDFTTKASFAGKAFSYSLKEQLKKGTVVVYFYPSAYTNGCNIQAHSFAESAEKFKAAGASIVGVSLDSIERLNDFSADPDFCAGKISVASDADGKIAKSYELTIREAQAGRKDSRGKDLDHGFAERTTFIITPDGKINATVGGVSPFENVEKSLAIVQKIAAKKS</sequence>
<dbReference type="SUPFAM" id="SSF52833">
    <property type="entry name" value="Thioredoxin-like"/>
    <property type="match status" value="1"/>
</dbReference>
<evidence type="ECO:0000256" key="9">
    <source>
        <dbReference type="ARBA" id="ARBA00038489"/>
    </source>
</evidence>
<evidence type="ECO:0000259" key="13">
    <source>
        <dbReference type="PROSITE" id="PS51352"/>
    </source>
</evidence>
<dbReference type="Gene3D" id="3.40.30.10">
    <property type="entry name" value="Glutaredoxin"/>
    <property type="match status" value="1"/>
</dbReference>
<evidence type="ECO:0000313" key="15">
    <source>
        <dbReference type="Proteomes" id="UP000643610"/>
    </source>
</evidence>
<evidence type="ECO:0000256" key="8">
    <source>
        <dbReference type="ARBA" id="ARBA00032824"/>
    </source>
</evidence>
<dbReference type="CDD" id="cd03017">
    <property type="entry name" value="PRX_BCP"/>
    <property type="match status" value="1"/>
</dbReference>
<organism evidence="14 15">
    <name type="scientific">Undibacterium amnicola</name>
    <dbReference type="NCBI Taxonomy" id="1834038"/>
    <lineage>
        <taxon>Bacteria</taxon>
        <taxon>Pseudomonadati</taxon>
        <taxon>Pseudomonadota</taxon>
        <taxon>Betaproteobacteria</taxon>
        <taxon>Burkholderiales</taxon>
        <taxon>Oxalobacteraceae</taxon>
        <taxon>Undibacterium</taxon>
    </lineage>
</organism>
<comment type="caution">
    <text evidence="14">The sequence shown here is derived from an EMBL/GenBank/DDBJ whole genome shotgun (WGS) entry which is preliminary data.</text>
</comment>
<evidence type="ECO:0000313" key="14">
    <source>
        <dbReference type="EMBL" id="MBC3832724.1"/>
    </source>
</evidence>
<comment type="catalytic activity">
    <reaction evidence="11">
        <text>a hydroperoxide + [thioredoxin]-dithiol = an alcohol + [thioredoxin]-disulfide + H2O</text>
        <dbReference type="Rhea" id="RHEA:62620"/>
        <dbReference type="Rhea" id="RHEA-COMP:10698"/>
        <dbReference type="Rhea" id="RHEA-COMP:10700"/>
        <dbReference type="ChEBI" id="CHEBI:15377"/>
        <dbReference type="ChEBI" id="CHEBI:29950"/>
        <dbReference type="ChEBI" id="CHEBI:30879"/>
        <dbReference type="ChEBI" id="CHEBI:35924"/>
        <dbReference type="ChEBI" id="CHEBI:50058"/>
        <dbReference type="EC" id="1.11.1.24"/>
    </reaction>
</comment>
<dbReference type="EC" id="1.11.1.24" evidence="2"/>
<evidence type="ECO:0000256" key="4">
    <source>
        <dbReference type="ARBA" id="ARBA00022862"/>
    </source>
</evidence>
<dbReference type="InterPro" id="IPR000866">
    <property type="entry name" value="AhpC/TSA"/>
</dbReference>
<dbReference type="InterPro" id="IPR036249">
    <property type="entry name" value="Thioredoxin-like_sf"/>
</dbReference>
<keyword evidence="4" id="KW-0049">Antioxidant</keyword>
<protein>
    <recommendedName>
        <fullName evidence="2">thioredoxin-dependent peroxiredoxin</fullName>
        <ecNumber evidence="2">1.11.1.24</ecNumber>
    </recommendedName>
    <alternativeName>
        <fullName evidence="8">Thioredoxin peroxidase</fullName>
    </alternativeName>
    <alternativeName>
        <fullName evidence="10">Thioredoxin-dependent peroxiredoxin Bcp</fullName>
    </alternativeName>
</protein>
<feature type="domain" description="Thioredoxin" evidence="13">
    <location>
        <begin position="26"/>
        <end position="194"/>
    </location>
</feature>
<keyword evidence="7" id="KW-0676">Redox-active center</keyword>
<dbReference type="PANTHER" id="PTHR42801">
    <property type="entry name" value="THIOREDOXIN-DEPENDENT PEROXIDE REDUCTASE"/>
    <property type="match status" value="1"/>
</dbReference>
<keyword evidence="3" id="KW-0575">Peroxidase</keyword>
<evidence type="ECO:0000256" key="1">
    <source>
        <dbReference type="ARBA" id="ARBA00003330"/>
    </source>
</evidence>
<feature type="chain" id="PRO_5046578716" description="thioredoxin-dependent peroxiredoxin" evidence="12">
    <location>
        <begin position="25"/>
        <end position="197"/>
    </location>
</feature>
<gene>
    <name evidence="14" type="ORF">H8K33_14540</name>
</gene>
<evidence type="ECO:0000256" key="2">
    <source>
        <dbReference type="ARBA" id="ARBA00013017"/>
    </source>
</evidence>
<dbReference type="InterPro" id="IPR013766">
    <property type="entry name" value="Thioredoxin_domain"/>
</dbReference>